<dbReference type="EMBL" id="GGEC01083792">
    <property type="protein sequence ID" value="MBX64276.1"/>
    <property type="molecule type" value="Transcribed_RNA"/>
</dbReference>
<sequence length="53" mass="6321">MSLTRYSQRKVKPRYMNNAKKSTQLHTLIKCTQHDHYTGSERKMARLSINLKQ</sequence>
<name>A0A2P2QBA8_RHIMU</name>
<dbReference type="AlphaFoldDB" id="A0A2P2QBA8"/>
<organism evidence="1">
    <name type="scientific">Rhizophora mucronata</name>
    <name type="common">Asiatic mangrove</name>
    <dbReference type="NCBI Taxonomy" id="61149"/>
    <lineage>
        <taxon>Eukaryota</taxon>
        <taxon>Viridiplantae</taxon>
        <taxon>Streptophyta</taxon>
        <taxon>Embryophyta</taxon>
        <taxon>Tracheophyta</taxon>
        <taxon>Spermatophyta</taxon>
        <taxon>Magnoliopsida</taxon>
        <taxon>eudicotyledons</taxon>
        <taxon>Gunneridae</taxon>
        <taxon>Pentapetalae</taxon>
        <taxon>rosids</taxon>
        <taxon>fabids</taxon>
        <taxon>Malpighiales</taxon>
        <taxon>Rhizophoraceae</taxon>
        <taxon>Rhizophora</taxon>
    </lineage>
</organism>
<proteinExistence type="predicted"/>
<protein>
    <submittedName>
        <fullName evidence="1">Uncharacterized protein</fullName>
    </submittedName>
</protein>
<reference evidence="1" key="1">
    <citation type="submission" date="2018-02" db="EMBL/GenBank/DDBJ databases">
        <title>Rhizophora mucronata_Transcriptome.</title>
        <authorList>
            <person name="Meera S.P."/>
            <person name="Sreeshan A."/>
            <person name="Augustine A."/>
        </authorList>
    </citation>
    <scope>NUCLEOTIDE SEQUENCE</scope>
    <source>
        <tissue evidence="1">Leaf</tissue>
    </source>
</reference>
<accession>A0A2P2QBA8</accession>
<evidence type="ECO:0000313" key="1">
    <source>
        <dbReference type="EMBL" id="MBX64276.1"/>
    </source>
</evidence>